<dbReference type="EMBL" id="FOFU01000001">
    <property type="protein sequence ID" value="SEP71190.1"/>
    <property type="molecule type" value="Genomic_DNA"/>
</dbReference>
<evidence type="ECO:0000259" key="1">
    <source>
        <dbReference type="PROSITE" id="PS50035"/>
    </source>
</evidence>
<dbReference type="SUPFAM" id="SSF56024">
    <property type="entry name" value="Phospholipase D/nuclease"/>
    <property type="match status" value="1"/>
</dbReference>
<dbReference type="GO" id="GO:0003824">
    <property type="term" value="F:catalytic activity"/>
    <property type="evidence" value="ECO:0007669"/>
    <property type="project" value="InterPro"/>
</dbReference>
<organism evidence="2 3">
    <name type="scientific">Treponema bryantii</name>
    <dbReference type="NCBI Taxonomy" id="163"/>
    <lineage>
        <taxon>Bacteria</taxon>
        <taxon>Pseudomonadati</taxon>
        <taxon>Spirochaetota</taxon>
        <taxon>Spirochaetia</taxon>
        <taxon>Spirochaetales</taxon>
        <taxon>Treponemataceae</taxon>
        <taxon>Treponema</taxon>
    </lineage>
</organism>
<dbReference type="PROSITE" id="PS50035">
    <property type="entry name" value="PLD"/>
    <property type="match status" value="1"/>
</dbReference>
<dbReference type="Pfam" id="PF10543">
    <property type="entry name" value="ORF6N"/>
    <property type="match status" value="1"/>
</dbReference>
<gene>
    <name evidence="2" type="ORF">SAMN04487977_101191</name>
</gene>
<dbReference type="OrthoDB" id="9816206at2"/>
<dbReference type="Gene3D" id="3.30.870.10">
    <property type="entry name" value="Endonuclease Chain A"/>
    <property type="match status" value="1"/>
</dbReference>
<evidence type="ECO:0000313" key="2">
    <source>
        <dbReference type="EMBL" id="SEP71190.1"/>
    </source>
</evidence>
<dbReference type="AlphaFoldDB" id="A0A1H9A3C6"/>
<dbReference type="Proteomes" id="UP000182360">
    <property type="component" value="Unassembled WGS sequence"/>
</dbReference>
<keyword evidence="3" id="KW-1185">Reference proteome</keyword>
<accession>A0A1H9A3C6</accession>
<dbReference type="InterPro" id="IPR018873">
    <property type="entry name" value="KilA-N_DNA-bd_domain"/>
</dbReference>
<name>A0A1H9A3C6_9SPIR</name>
<dbReference type="RefSeq" id="WP_074640045.1">
    <property type="nucleotide sequence ID" value="NZ_FOFU01000001.1"/>
</dbReference>
<proteinExistence type="predicted"/>
<feature type="domain" description="PLD phosphodiesterase" evidence="1">
    <location>
        <begin position="253"/>
        <end position="275"/>
    </location>
</feature>
<protein>
    <submittedName>
        <fullName evidence="2">ORF6N domain-containing protein</fullName>
    </submittedName>
</protein>
<dbReference type="GO" id="GO:0006793">
    <property type="term" value="P:phosphorus metabolic process"/>
    <property type="evidence" value="ECO:0007669"/>
    <property type="project" value="UniProtKB-ARBA"/>
</dbReference>
<evidence type="ECO:0000313" key="3">
    <source>
        <dbReference type="Proteomes" id="UP000182360"/>
    </source>
</evidence>
<sequence length="303" mass="34884">MEKEMTVIDRNSIESKILNIRNKQVMLDSELAAIYGIETKVFNQAVKRNIERFPDEFRFQLTEEETNTFFKPASRSQFVTLNSSGNLRGSNIKYRPYAFTEQGVAMLSAVLRSETAVKVSIEIMNAFVQMRHYLQENVNIISRLTNTDTKLLEHDKNFERIFAALESNPKPKKEGVFFQGQIFDAYVFFQNIIQKAKKEIILIDGYVDLSVLEQLSKKKSGVQVTIYTDSKTKISALDVQKFNSQYPQLTLNYTSKMHDRFLIIDNKTVYHIGASLKDLGKKCFAFELMEESAVLIPVILKNL</sequence>
<reference evidence="2 3" key="1">
    <citation type="submission" date="2016-10" db="EMBL/GenBank/DDBJ databases">
        <authorList>
            <person name="de Groot N.N."/>
        </authorList>
    </citation>
    <scope>NUCLEOTIDE SEQUENCE [LARGE SCALE GENOMIC DNA]</scope>
    <source>
        <strain evidence="2 3">B25</strain>
    </source>
</reference>
<dbReference type="InterPro" id="IPR001736">
    <property type="entry name" value="PLipase_D/transphosphatidylase"/>
</dbReference>